<keyword evidence="7 12" id="KW-0560">Oxidoreductase</keyword>
<keyword evidence="5" id="KW-0288">FMN</keyword>
<evidence type="ECO:0000256" key="7">
    <source>
        <dbReference type="ARBA" id="ARBA00023002"/>
    </source>
</evidence>
<dbReference type="PRINTS" id="PR00469">
    <property type="entry name" value="PNDRDTASEII"/>
</dbReference>
<evidence type="ECO:0000259" key="10">
    <source>
        <dbReference type="Pfam" id="PF00724"/>
    </source>
</evidence>
<gene>
    <name evidence="12" type="ORF">SPSIL_006700</name>
</gene>
<dbReference type="RefSeq" id="WP_094606009.1">
    <property type="nucleotide sequence ID" value="NZ_CP155573.1"/>
</dbReference>
<dbReference type="GO" id="GO:0016491">
    <property type="term" value="F:oxidoreductase activity"/>
    <property type="evidence" value="ECO:0007669"/>
    <property type="project" value="UniProtKB-KW"/>
</dbReference>
<dbReference type="SUPFAM" id="SSF51395">
    <property type="entry name" value="FMN-linked oxidoreductases"/>
    <property type="match status" value="1"/>
</dbReference>
<evidence type="ECO:0000256" key="4">
    <source>
        <dbReference type="ARBA" id="ARBA00022630"/>
    </source>
</evidence>
<dbReference type="Pfam" id="PF00724">
    <property type="entry name" value="Oxidored_FMN"/>
    <property type="match status" value="1"/>
</dbReference>
<protein>
    <submittedName>
        <fullName evidence="12">NADH oxidase</fullName>
        <ecNumber evidence="12">1.-.-.-</ecNumber>
    </submittedName>
</protein>
<evidence type="ECO:0000313" key="12">
    <source>
        <dbReference type="EMBL" id="XFO64568.1"/>
    </source>
</evidence>
<dbReference type="Pfam" id="PF07992">
    <property type="entry name" value="Pyr_redox_2"/>
    <property type="match status" value="1"/>
</dbReference>
<name>A0ABZ3IGN9_9FIRM</name>
<evidence type="ECO:0000256" key="5">
    <source>
        <dbReference type="ARBA" id="ARBA00022643"/>
    </source>
</evidence>
<dbReference type="SUPFAM" id="SSF51905">
    <property type="entry name" value="FAD/NAD(P)-binding domain"/>
    <property type="match status" value="1"/>
</dbReference>
<comment type="cofactor">
    <cofactor evidence="2">
        <name>[4Fe-4S] cluster</name>
        <dbReference type="ChEBI" id="CHEBI:49883"/>
    </cofactor>
</comment>
<dbReference type="Gene3D" id="3.40.50.720">
    <property type="entry name" value="NAD(P)-binding Rossmann-like Domain"/>
    <property type="match status" value="1"/>
</dbReference>
<dbReference type="PANTHER" id="PTHR42917">
    <property type="entry name" value="2,4-DIENOYL-COA REDUCTASE"/>
    <property type="match status" value="1"/>
</dbReference>
<keyword evidence="6" id="KW-0479">Metal-binding</keyword>
<evidence type="ECO:0000256" key="6">
    <source>
        <dbReference type="ARBA" id="ARBA00022723"/>
    </source>
</evidence>
<evidence type="ECO:0000259" key="11">
    <source>
        <dbReference type="Pfam" id="PF07992"/>
    </source>
</evidence>
<evidence type="ECO:0000256" key="9">
    <source>
        <dbReference type="ARBA" id="ARBA00023014"/>
    </source>
</evidence>
<evidence type="ECO:0000256" key="8">
    <source>
        <dbReference type="ARBA" id="ARBA00023004"/>
    </source>
</evidence>
<dbReference type="CDD" id="cd02803">
    <property type="entry name" value="OYE_like_FMN_family"/>
    <property type="match status" value="1"/>
</dbReference>
<keyword evidence="13" id="KW-1185">Reference proteome</keyword>
<accession>A0ABZ3IGN9</accession>
<comment type="cofactor">
    <cofactor evidence="1">
        <name>FMN</name>
        <dbReference type="ChEBI" id="CHEBI:58210"/>
    </cofactor>
</comment>
<evidence type="ECO:0000313" key="13">
    <source>
        <dbReference type="Proteomes" id="UP000216752"/>
    </source>
</evidence>
<proteinExistence type="inferred from homology"/>
<dbReference type="InterPro" id="IPR001155">
    <property type="entry name" value="OxRdtase_FMN_N"/>
</dbReference>
<dbReference type="EMBL" id="CP155573">
    <property type="protein sequence ID" value="XFO64568.1"/>
    <property type="molecule type" value="Genomic_DNA"/>
</dbReference>
<dbReference type="Gene3D" id="3.20.20.70">
    <property type="entry name" value="Aldolase class I"/>
    <property type="match status" value="1"/>
</dbReference>
<evidence type="ECO:0000256" key="1">
    <source>
        <dbReference type="ARBA" id="ARBA00001917"/>
    </source>
</evidence>
<keyword evidence="9" id="KW-0411">Iron-sulfur</keyword>
<evidence type="ECO:0000256" key="2">
    <source>
        <dbReference type="ARBA" id="ARBA00001966"/>
    </source>
</evidence>
<organism evidence="12 13">
    <name type="scientific">Sporomusa silvacetica DSM 10669</name>
    <dbReference type="NCBI Taxonomy" id="1123289"/>
    <lineage>
        <taxon>Bacteria</taxon>
        <taxon>Bacillati</taxon>
        <taxon>Bacillota</taxon>
        <taxon>Negativicutes</taxon>
        <taxon>Selenomonadales</taxon>
        <taxon>Sporomusaceae</taxon>
        <taxon>Sporomusa</taxon>
    </lineage>
</organism>
<feature type="domain" description="FAD/NAD(P)-binding" evidence="11">
    <location>
        <begin position="380"/>
        <end position="602"/>
    </location>
</feature>
<dbReference type="Proteomes" id="UP000216752">
    <property type="component" value="Chromosome"/>
</dbReference>
<dbReference type="InterPro" id="IPR013785">
    <property type="entry name" value="Aldolase_TIM"/>
</dbReference>
<keyword evidence="4" id="KW-0285">Flavoprotein</keyword>
<reference evidence="12" key="1">
    <citation type="submission" date="2024-05" db="EMBL/GenBank/DDBJ databases">
        <title>Isolation and characterization of Sporomusa carbonis sp. nov., a carboxydotrophic hydrogenogen in the genus of Sporomusa isolated from a charcoal burning pile.</title>
        <authorList>
            <person name="Boeer T."/>
            <person name="Rosenbaum F."/>
            <person name="Eysell L."/>
            <person name="Mueller V."/>
            <person name="Daniel R."/>
            <person name="Poehlein A."/>
        </authorList>
    </citation>
    <scope>NUCLEOTIDE SEQUENCE [LARGE SCALE GENOMIC DNA]</scope>
    <source>
        <strain evidence="12">DSM 10669</strain>
    </source>
</reference>
<evidence type="ECO:0000256" key="3">
    <source>
        <dbReference type="ARBA" id="ARBA00011048"/>
    </source>
</evidence>
<dbReference type="PRINTS" id="PR00368">
    <property type="entry name" value="FADPNR"/>
</dbReference>
<dbReference type="InterPro" id="IPR036188">
    <property type="entry name" value="FAD/NAD-bd_sf"/>
</dbReference>
<comment type="similarity">
    <text evidence="3">In the N-terminal section; belongs to the NADH:flavin oxidoreductase/NADH oxidase family.</text>
</comment>
<feature type="domain" description="NADH:flavin oxidoreductase/NADH oxidase N-terminal" evidence="10">
    <location>
        <begin position="5"/>
        <end position="335"/>
    </location>
</feature>
<keyword evidence="8" id="KW-0408">Iron</keyword>
<dbReference type="InterPro" id="IPR023753">
    <property type="entry name" value="FAD/NAD-binding_dom"/>
</dbReference>
<sequence>MLDYLFSPYTIRGKTIKNRCTVPPMVTDFCTADGKATERYIAYHEAKAKGGFGLIITEDYAIDPLGRGFRNVAGLWNDDQIESHSELPKRVHKYGATILAQIYHCGRQTNRGVINAVPFSSTAIACPFGTDIPQALTTEEVKQTVSKYGDTALRAKKCGFDGVEIHGAHGYLITQFLSPYSNKRVDEYGGSFFNRARFALEIIHDVRAKCGDDFIIDMRISADELVEGGITLEDTKALVPYLEEAGLDMIHISAGNYLSVDLNVPGCYVNHAWYVDMAKEVREICDIPVIAVSRINDPILANSILRSGKADFIAMGRASLADPEFPNKAKEGRFDEIRRCIACNEGCIGTLFGDNPIRCVLNPTLGNESHCAIEPAKVAKKVAVIGAGPAGLEAAMSAKKAGHNVTVYEKDSHAGGQFHLASIPPCKGEITDFIVWQTNQCAKLNIPIKYNTEATVALMQSEKPDAIILATGAAPVRPPIKGIENSNVVFANDILAGKVQPGANCVVIGGGQGGAETAHFLAQMLRNVVVLEMLDQIAADQAISPRWHLLKALENRKVQLHTNVKVTEITADSVKAEGKTNMEFPADTVVISTGSKSVNSLKDELANAGFDVKVIGDANKVGAVMDATSQGYEIGRFI</sequence>
<dbReference type="PANTHER" id="PTHR42917:SF2">
    <property type="entry name" value="2,4-DIENOYL-COA REDUCTASE [(2E)-ENOYL-COA-PRODUCING]"/>
    <property type="match status" value="1"/>
</dbReference>
<dbReference type="InterPro" id="IPR051793">
    <property type="entry name" value="NADH:flavin_oxidoreductase"/>
</dbReference>
<dbReference type="Gene3D" id="3.50.50.60">
    <property type="entry name" value="FAD/NAD(P)-binding domain"/>
    <property type="match status" value="1"/>
</dbReference>
<dbReference type="EC" id="1.-.-.-" evidence="12"/>